<dbReference type="Proteomes" id="UP000254835">
    <property type="component" value="Unassembled WGS sequence"/>
</dbReference>
<dbReference type="AlphaFoldDB" id="A0A209AAZ2"/>
<dbReference type="Pfam" id="PF06440">
    <property type="entry name" value="DNA_pol3_theta"/>
    <property type="match status" value="1"/>
</dbReference>
<dbReference type="RefSeq" id="WP_032912176.1">
    <property type="nucleotide sequence ID" value="NZ_CP023964.1"/>
</dbReference>
<dbReference type="GO" id="GO:0003887">
    <property type="term" value="F:DNA-directed DNA polymerase activity"/>
    <property type="evidence" value="ECO:0007669"/>
    <property type="project" value="InterPro"/>
</dbReference>
<dbReference type="EMBL" id="UHJA01000001">
    <property type="protein sequence ID" value="SUP75094.1"/>
    <property type="molecule type" value="Genomic_DNA"/>
</dbReference>
<dbReference type="Gene3D" id="1.20.58.250">
    <property type="entry name" value="DNA polymerase III-theta"/>
    <property type="match status" value="1"/>
</dbReference>
<dbReference type="SUPFAM" id="SSF46575">
    <property type="entry name" value="DNA polymerase III theta subunit-like"/>
    <property type="match status" value="1"/>
</dbReference>
<dbReference type="InterPro" id="IPR009052">
    <property type="entry name" value="DNA_pol_III_theta_bac"/>
</dbReference>
<accession>A0A209AAZ2</accession>
<sequence length="83" mass="10162">MTGQSDYLPPGLPYNICLWPQEYQEKLNLDLRASGLIKNLYERRTNRAHVLEAIERVPVHYREFFKERLNYWRDRRDHRGETK</sequence>
<proteinExistence type="predicted"/>
<dbReference type="OrthoDB" id="6434291at2"/>
<reference evidence="1 2" key="1">
    <citation type="submission" date="2018-06" db="EMBL/GenBank/DDBJ databases">
        <authorList>
            <consortium name="Pathogen Informatics"/>
            <person name="Doyle S."/>
        </authorList>
    </citation>
    <scope>NUCLEOTIDE SEQUENCE [LARGE SCALE GENOMIC DNA]</scope>
    <source>
        <strain evidence="1 2">NCTC11470</strain>
    </source>
</reference>
<dbReference type="InterPro" id="IPR036745">
    <property type="entry name" value="PolIII_theta_sf"/>
</dbReference>
<name>A0A209AAZ2_YERFR</name>
<dbReference type="GeneID" id="57903337"/>
<evidence type="ECO:0000313" key="1">
    <source>
        <dbReference type="EMBL" id="SUP75094.1"/>
    </source>
</evidence>
<organism evidence="1 2">
    <name type="scientific">Yersinia frederiksenii</name>
    <dbReference type="NCBI Taxonomy" id="29484"/>
    <lineage>
        <taxon>Bacteria</taxon>
        <taxon>Pseudomonadati</taxon>
        <taxon>Pseudomonadota</taxon>
        <taxon>Gammaproteobacteria</taxon>
        <taxon>Enterobacterales</taxon>
        <taxon>Yersiniaceae</taxon>
        <taxon>Yersinia</taxon>
    </lineage>
</organism>
<gene>
    <name evidence="1" type="ORF">NCTC11470_00099</name>
</gene>
<dbReference type="GO" id="GO:0003677">
    <property type="term" value="F:DNA binding"/>
    <property type="evidence" value="ECO:0007669"/>
    <property type="project" value="InterPro"/>
</dbReference>
<evidence type="ECO:0000313" key="2">
    <source>
        <dbReference type="Proteomes" id="UP000254835"/>
    </source>
</evidence>
<dbReference type="GO" id="GO:0006260">
    <property type="term" value="P:DNA replication"/>
    <property type="evidence" value="ECO:0007669"/>
    <property type="project" value="InterPro"/>
</dbReference>
<protein>
    <submittedName>
        <fullName evidence="1">DNA polymerase III subunit theta</fullName>
    </submittedName>
</protein>